<proteinExistence type="inferred from homology"/>
<dbReference type="Pfam" id="PF23271">
    <property type="entry name" value="HEAT_GCN1"/>
    <property type="match status" value="1"/>
</dbReference>
<dbReference type="RefSeq" id="XP_003675002.1">
    <property type="nucleotide sequence ID" value="XM_003674954.1"/>
</dbReference>
<dbReference type="OrthoDB" id="5148094at2759"/>
<accession>G0V9L4</accession>
<dbReference type="Pfam" id="PF12074">
    <property type="entry name" value="Gcn1_N"/>
    <property type="match status" value="1"/>
</dbReference>
<keyword evidence="7" id="KW-1185">Reference proteome</keyword>
<dbReference type="InterPro" id="IPR034085">
    <property type="entry name" value="TOG"/>
</dbReference>
<dbReference type="KEGG" id="ncs:NCAS_0B05460"/>
<dbReference type="PANTHER" id="PTHR23346:SF7">
    <property type="entry name" value="STALLED RIBOSOME SENSOR GCN1"/>
    <property type="match status" value="1"/>
</dbReference>
<evidence type="ECO:0000256" key="1">
    <source>
        <dbReference type="ARBA" id="ARBA00007366"/>
    </source>
</evidence>
<dbReference type="FunFam" id="1.25.10.10:FF:000090">
    <property type="entry name" value="eIF-2-alpha kinase activator GCN1"/>
    <property type="match status" value="1"/>
</dbReference>
<dbReference type="Proteomes" id="UP000001640">
    <property type="component" value="Chromosome 2"/>
</dbReference>
<dbReference type="Pfam" id="PF25801">
    <property type="entry name" value="HEAT_GCN1_C_2"/>
    <property type="match status" value="1"/>
</dbReference>
<dbReference type="InterPro" id="IPR016024">
    <property type="entry name" value="ARM-type_fold"/>
</dbReference>
<dbReference type="GO" id="GO:1990611">
    <property type="term" value="P:regulation of cytoplasmic translational initiation in response to stress"/>
    <property type="evidence" value="ECO:0007669"/>
    <property type="project" value="EnsemblFungi"/>
</dbReference>
<feature type="repeat" description="HEAT" evidence="4">
    <location>
        <begin position="1507"/>
        <end position="1545"/>
    </location>
</feature>
<dbReference type="HOGENOM" id="CLU_000504_2_0_1"/>
<evidence type="ECO:0000256" key="4">
    <source>
        <dbReference type="PROSITE-ProRule" id="PRU00103"/>
    </source>
</evidence>
<dbReference type="GO" id="GO:0006448">
    <property type="term" value="P:regulation of translational elongation"/>
    <property type="evidence" value="ECO:0007669"/>
    <property type="project" value="EnsemblFungi"/>
</dbReference>
<dbReference type="Pfam" id="PF24984">
    <property type="entry name" value="HEAT_EF3_GNC1"/>
    <property type="match status" value="1"/>
</dbReference>
<dbReference type="PANTHER" id="PTHR23346">
    <property type="entry name" value="TRANSLATIONAL ACTIVATOR GCN1-RELATED"/>
    <property type="match status" value="1"/>
</dbReference>
<dbReference type="GO" id="GO:0022626">
    <property type="term" value="C:cytosolic ribosome"/>
    <property type="evidence" value="ECO:0007669"/>
    <property type="project" value="EnsemblFungi"/>
</dbReference>
<dbReference type="GO" id="GO:0072344">
    <property type="term" value="P:rescue of stalled ribosome"/>
    <property type="evidence" value="ECO:0007669"/>
    <property type="project" value="EnsemblFungi"/>
</dbReference>
<dbReference type="InterPro" id="IPR057546">
    <property type="entry name" value="HEAT_GCN1"/>
</dbReference>
<dbReference type="GO" id="GO:0043539">
    <property type="term" value="F:protein serine/threonine kinase activator activity"/>
    <property type="evidence" value="ECO:0007669"/>
    <property type="project" value="EnsemblFungi"/>
</dbReference>
<dbReference type="GO" id="GO:0031571">
    <property type="term" value="P:mitotic G1 DNA damage checkpoint signaling"/>
    <property type="evidence" value="ECO:0007669"/>
    <property type="project" value="EnsemblFungi"/>
</dbReference>
<dbReference type="InterPro" id="IPR011989">
    <property type="entry name" value="ARM-like"/>
</dbReference>
<dbReference type="GO" id="GO:0031369">
    <property type="term" value="F:translation initiation factor binding"/>
    <property type="evidence" value="ECO:0007669"/>
    <property type="project" value="EnsemblFungi"/>
</dbReference>
<feature type="repeat" description="HEAT" evidence="4">
    <location>
        <begin position="1664"/>
        <end position="1703"/>
    </location>
</feature>
<keyword evidence="2" id="KW-0677">Repeat</keyword>
<sequence length="2688" mass="299072">MSEGQARIGLLQANNLIMSSTITWEELAPIMENRCNDAIVSRRIQFLKDLLNLVEGETLETPQLAQISMNLLKTFVIYQDTKSKDLVISIFHAILPLEPRLLEKYITFILEQVSKYPGTRALSDYLNLFDWIHSFLEVIATDSSRFEELIPKLLEVHCYTTYGIETVLDNQETTKKTHFRRNQHRKRIRESVLQATSKTFTHCFKHNGNASSYFSAICKIVLEDHTKLKLPVTGVVVIMGALTQSSIQLAPSQPALLHELKEKYAEKYIEFIGKEIIIGKNPPSTFCLEISLNPFLKEFLTEESFKSQLLPNLEKANLRSPESAFAIAAELYAGVNAKNINLLNIFTSSKLMTQSFSSFKSSKEAVRDISLHSVITLFESIDIENVDESDLLKYVDEIFKNIKSNLNADYKSLVSKILFAIPSSFEQVSAKIAQDLSIYVTKEGNENALNIMLLAFFSHYLTLSQPSADINKLIKNGFKEKKPSLKKCWFTSLLEMSAKSTKEMLESFEAECLEFISETLSHHFKHDHKNILACLIYFDAAYTLGITDLQEKLHTVISSLPKTSIIGAAFVNVALSRTLVSSDRLEGVKLLYTAFAREPELIGLSVVEALEEKLQQSQQLMDGSISYKYIAPVFGAISQPIENNELSIRVLIQELIVSQFSGFNLKNGWAGLVLGAGKDPATITAENTKDIIDKIISISDDTSLLKSPLHVCALKAAAYASFINPNAFAPEIATIIKNDLAVGKIPDLTEEDFEILAGEEGTMVINVLEKKMDNKLTDKNTKDYETLKWEQSIRKEQSKKTNKKLTKEEQELVNKQLSTESEIRLKLTKFILRISRSVELIKFLSKDATLVDNGITTWFPVAVNNLLRLAQEKNTFKLVNNSIIDAFLGLSANFSDRLGPLRFFLGIAILRVYNVCNIPENFLAENLDDLLSRVLFRIKFISNQKALDPISLTFLLPLLINVLEEGKRVAIKNSDKPVAKTEFMEEDKEEEHLLLAMEIISVHAEAFKDPSIPRVPILQVLLSLLGLPSKAKIAKDCFNSLCQSISFAPNQEDLDIILSNVLSPNTFVRSTILETIDNEFELEPFMKFSPEIFISKFDSEDFNRETADFIWEFNKFEINDLLIEKLLSFFDQSDSGLRLFTAKAYVSASLYVSTNNSTKLNKYLGMLMKFYSEKAKPLEDIIDEYGLVVVTAAERKDPWQERSTAAIALKEFASGLPDEDECIVDVIGFLVNEHGLGDREPLVRQEMKEAGIEIITEHGSKMSEKLIPIFERSLTSEPEASIKENVIILYGTLARHLDKDDSRIHIIIDRLLSTLETPSSDVQQAVSECLAPLVFQFKSKVEDYINDLMSKLLNPALPTSIRKGAAWGIAGLVKGYGISALSEFDIVRNLIEAAEDKKEAKRRESVAYAFEYLSISLKRFFEPYVIEVLPTILKNLGDSVPEVRNATAEATKAIMAHTTSYGVMKLIPVAVSNLDDISWRTKRGSVELLGNMAYLDPTQLSTSLSTIVPEIVGVLNDSHKEVRKAADESLKRFGEVIRNPEIQKLVPVLIQAIGDPTKYTEDALDALIQTQFVHYIDGPSLALIIHVIHRGMHDRSANTKRKACKIVGNMAILVDTKDLIPYLQQLIDEVEIAMVDPVPNTRATAARALGALVERLGEEQFPDLIPRLLDTLSDEMKSGDRLGSAQALAEVISGLGLNKLDELLPTILAGVNNYRSYVREGFMPLLLFIPICFGSQFAPYINQIIQPILSGLADVDESIHDTSLKAGKLIVKNYASKAVDLLLPELERGMFDENDRIRLSSVQLTGELLFQVTGISSRNEYAEEEGDHTNEASGKLVDVLGQEHRDRVLAAMFVCRNDTSGIVRATTVDIWKALVPNTPRAVKEILPTLTTIIVTHLASSSNILRNIAAQTLGDLVRRVGGNALSQLLPTLEESLEESSNPDSRQGVCIALHELIASSSEESLEEFQAIIVNIIRTTLIDSSETVRRASATAFDAYQSVVGKLAVDETIPYLLHMLESSESSEYALLGLQDIMSTKSEVIFPILIPTLLTTPIDAFRASALGSLAEVAGSALYKRLSVIINALVNALVSDQPNEETKTALETALDKVILSIDEEQGVHPLLQQIMSLLKSEDKAKRIVILERLPNFFENTVLDFDLYIPDFVSFAVLSLDDKDPRIVESNFAALSTLIKKQDKAMLERLVKPAKQSLQITGVQGEDLATFKLPRGPSCVLPIFLHGLMYGSNDEREASALAIADVVSKTPSANLKPFVSVITGPLIRVVGERFSSDIKAAILFALNILFIKIPQFLRPFIPQLQRTFVKSLSDPTNETLRLRAAKALGTLIEYQPRVDPLVIELVAGAKQATNEGVKTAMLKALLEVIVKAGSKLNETSKSNVVNLVEEEMLGSNDKLAIAYVKLIGSLSEILSADEAHKILKEKVLEADLDGDSGKFSILTLNSFLKDAPNHIFNPELINEFVEYIVTGLRSADPYFGENSVIAAGKLLLLEGENKSPFSKIQSSTSFSVGEDNIKLLVEEVCKCSLKPASNSTDCRRLSLVVIRTLARFKFEQCIKPYFDILGPSIFASLRDTIIPIKLAAEKSYLSVFRLVEDKDMDTFNEWFNGLTGDVTTITGTTIQLRSIGDFTKRVGKRLAGVERDRIAAGGDAETMFSDRIEDEKEIWAVGGVELSNDNI</sequence>
<dbReference type="GO" id="GO:0043022">
    <property type="term" value="F:ribosome binding"/>
    <property type="evidence" value="ECO:0007669"/>
    <property type="project" value="EnsemblFungi"/>
</dbReference>
<dbReference type="InterPro" id="IPR056809">
    <property type="entry name" value="HEAT_GCN1_fung"/>
</dbReference>
<reference evidence="6 7" key="1">
    <citation type="journal article" date="2011" name="Proc. Natl. Acad. Sci. U.S.A.">
        <title>Evolutionary erosion of yeast sex chromosomes by mating-type switching accidents.</title>
        <authorList>
            <person name="Gordon J.L."/>
            <person name="Armisen D."/>
            <person name="Proux-Wera E."/>
            <person name="Oheigeartaigh S.S."/>
            <person name="Byrne K.P."/>
            <person name="Wolfe K.H."/>
        </authorList>
    </citation>
    <scope>NUCLEOTIDE SEQUENCE [LARGE SCALE GENOMIC DNA]</scope>
    <source>
        <strain evidence="7">ATCC 76901 / BCRC 22586 / CBS 4309 / NBRC 1992 / NRRL Y-12630</strain>
    </source>
</reference>
<dbReference type="GO" id="GO:0071264">
    <property type="term" value="P:positive regulation of translational initiation in response to starvation"/>
    <property type="evidence" value="ECO:0007669"/>
    <property type="project" value="EnsemblFungi"/>
</dbReference>
<dbReference type="InterPro" id="IPR022716">
    <property type="entry name" value="Gcn1_N"/>
</dbReference>
<dbReference type="EMBL" id="HE576753">
    <property type="protein sequence ID" value="CCC68630.1"/>
    <property type="molecule type" value="Genomic_DNA"/>
</dbReference>
<dbReference type="GO" id="GO:1904689">
    <property type="term" value="P:negative regulation of cytoplasmic translational initiation"/>
    <property type="evidence" value="ECO:0007669"/>
    <property type="project" value="EnsemblFungi"/>
</dbReference>
<organism evidence="6 7">
    <name type="scientific">Naumovozyma castellii</name>
    <name type="common">Yeast</name>
    <name type="synonym">Saccharomyces castellii</name>
    <dbReference type="NCBI Taxonomy" id="27288"/>
    <lineage>
        <taxon>Eukaryota</taxon>
        <taxon>Fungi</taxon>
        <taxon>Dikarya</taxon>
        <taxon>Ascomycota</taxon>
        <taxon>Saccharomycotina</taxon>
        <taxon>Saccharomycetes</taxon>
        <taxon>Saccharomycetales</taxon>
        <taxon>Saccharomycetaceae</taxon>
        <taxon>Naumovozyma</taxon>
    </lineage>
</organism>
<feature type="domain" description="TOG" evidence="5">
    <location>
        <begin position="1336"/>
        <end position="1566"/>
    </location>
</feature>
<dbReference type="InterPro" id="IPR056810">
    <property type="entry name" value="GNC1-like_N"/>
</dbReference>
<comment type="similarity">
    <text evidence="1">Belongs to the GCN1 family.</text>
</comment>
<evidence type="ECO:0000259" key="5">
    <source>
        <dbReference type="SMART" id="SM01349"/>
    </source>
</evidence>
<dbReference type="Pfam" id="PF24987">
    <property type="entry name" value="HEAT_EF3_N"/>
    <property type="match status" value="1"/>
</dbReference>
<dbReference type="GO" id="GO:0140469">
    <property type="term" value="P:GCN2-mediated signaling"/>
    <property type="evidence" value="ECO:0007669"/>
    <property type="project" value="EnsemblFungi"/>
</dbReference>
<dbReference type="OMA" id="KYATQRG"/>
<dbReference type="FunCoup" id="G0V9L4">
    <property type="interactions" value="1581"/>
</dbReference>
<name>G0V9L4_NAUCA</name>
<dbReference type="SMART" id="SM01349">
    <property type="entry name" value="TOG"/>
    <property type="match status" value="1"/>
</dbReference>
<feature type="repeat" description="HEAT" evidence="4">
    <location>
        <begin position="1619"/>
        <end position="1664"/>
    </location>
</feature>
<dbReference type="GO" id="GO:0043008">
    <property type="term" value="F:ATP-dependent protein binding"/>
    <property type="evidence" value="ECO:0007669"/>
    <property type="project" value="EnsemblFungi"/>
</dbReference>
<evidence type="ECO:0000256" key="3">
    <source>
        <dbReference type="ARBA" id="ARBA00072275"/>
    </source>
</evidence>
<reference key="2">
    <citation type="submission" date="2011-08" db="EMBL/GenBank/DDBJ databases">
        <title>Genome sequence of Naumovozyma castellii.</title>
        <authorList>
            <person name="Gordon J.L."/>
            <person name="Armisen D."/>
            <person name="Proux-Wera E."/>
            <person name="OhEigeartaigh S.S."/>
            <person name="Byrne K.P."/>
            <person name="Wolfe K.H."/>
        </authorList>
    </citation>
    <scope>NUCLEOTIDE SEQUENCE</scope>
    <source>
        <strain>Type strain:CBS 4309</strain>
    </source>
</reference>
<dbReference type="PROSITE" id="PS50077">
    <property type="entry name" value="HEAT_REPEAT"/>
    <property type="match status" value="4"/>
</dbReference>
<feature type="repeat" description="HEAT" evidence="4">
    <location>
        <begin position="1428"/>
        <end position="1466"/>
    </location>
</feature>
<dbReference type="STRING" id="1064592.G0V9L4"/>
<dbReference type="GO" id="GO:0034198">
    <property type="term" value="P:cellular response to amino acid starvation"/>
    <property type="evidence" value="ECO:0007669"/>
    <property type="project" value="EnsemblFungi"/>
</dbReference>
<evidence type="ECO:0000256" key="2">
    <source>
        <dbReference type="ARBA" id="ARBA00022737"/>
    </source>
</evidence>
<dbReference type="eggNOG" id="KOG1242">
    <property type="taxonomic scope" value="Eukaryota"/>
</dbReference>
<dbReference type="GO" id="GO:0170011">
    <property type="term" value="F:stalled ribosome sensor activity"/>
    <property type="evidence" value="ECO:0007669"/>
    <property type="project" value="EnsemblFungi"/>
</dbReference>
<dbReference type="InParanoid" id="G0V9L4"/>
<evidence type="ECO:0000313" key="6">
    <source>
        <dbReference type="EMBL" id="CCC68630.1"/>
    </source>
</evidence>
<dbReference type="InterPro" id="IPR021133">
    <property type="entry name" value="HEAT_type_2"/>
</dbReference>
<dbReference type="Pfam" id="PF24916">
    <property type="entry name" value="HEAT_GCN1_fung"/>
    <property type="match status" value="1"/>
</dbReference>
<gene>
    <name evidence="6" type="primary">NCAS0B05460</name>
    <name evidence="6" type="ordered locus">NCAS_0B05460</name>
</gene>
<dbReference type="SUPFAM" id="SSF48371">
    <property type="entry name" value="ARM repeat"/>
    <property type="match status" value="4"/>
</dbReference>
<protein>
    <recommendedName>
        <fullName evidence="3">eIF-2-alpha kinase activator GCN1</fullName>
    </recommendedName>
</protein>
<dbReference type="Pfam" id="PF24993">
    <property type="entry name" value="GNC1_N"/>
    <property type="match status" value="1"/>
</dbReference>
<dbReference type="Gene3D" id="1.25.10.10">
    <property type="entry name" value="Leucine-rich Repeat Variant"/>
    <property type="match status" value="5"/>
</dbReference>
<dbReference type="GeneID" id="96902188"/>
<evidence type="ECO:0000313" key="7">
    <source>
        <dbReference type="Proteomes" id="UP000001640"/>
    </source>
</evidence>
<dbReference type="GO" id="GO:0019901">
    <property type="term" value="F:protein kinase binding"/>
    <property type="evidence" value="ECO:0007669"/>
    <property type="project" value="EnsemblFungi"/>
</dbReference>
<dbReference type="FunFam" id="1.25.10.10:FF:000096">
    <property type="entry name" value="eIF-2-alpha kinase activator gcn1"/>
    <property type="match status" value="1"/>
</dbReference>